<dbReference type="AlphaFoldDB" id="A0AAU9JZP4"/>
<dbReference type="Proteomes" id="UP001162131">
    <property type="component" value="Unassembled WGS sequence"/>
</dbReference>
<gene>
    <name evidence="1" type="ORF">BSTOLATCC_MIC53181</name>
</gene>
<accession>A0AAU9JZP4</accession>
<evidence type="ECO:0008006" key="3">
    <source>
        <dbReference type="Google" id="ProtNLM"/>
    </source>
</evidence>
<evidence type="ECO:0000313" key="1">
    <source>
        <dbReference type="EMBL" id="CAG9331101.1"/>
    </source>
</evidence>
<reference evidence="1" key="1">
    <citation type="submission" date="2021-09" db="EMBL/GenBank/DDBJ databases">
        <authorList>
            <consortium name="AG Swart"/>
            <person name="Singh M."/>
            <person name="Singh A."/>
            <person name="Seah K."/>
            <person name="Emmerich C."/>
        </authorList>
    </citation>
    <scope>NUCLEOTIDE SEQUENCE</scope>
    <source>
        <strain evidence="1">ATCC30299</strain>
    </source>
</reference>
<sequence length="419" mass="49372">MEEKNNGIFTQGDLKEKRRKERIPDISFDVDGDGSVSPLDYFIAKRYDKNQDGKLDAKEKILAQEFMNKDLKNFLIGGETHGAQRPLRLLQVKGKPIYDNDYTVITDAKKSPGRTKSELEKLRKQERIDIASKFAEKHIKFKKQILEFERKENRENLSSRRIKILKTDTRENASRRDHRKRDLSLDYYPCPKYLSKSELDSVRRQQNIDDLERSFNYKHKSWIDQMLERENSMQINEKQMNSKSFKEIIEKQKKEDFEHHAQTFVNYKLGVHGKELPSFSENCKEYWEFSQGYTPSPTHTTLSKLKMDRKFSSRKSSCVSENSMSFPQRFRSVTPEIPLKPNEIWPIPEKPPISPDEKSPIKRPVFKEKFSNSFLSMVMPNSIIITNRNKPDRSAYIRNRAKSELRSLDSKIIRSKGFI</sequence>
<comment type="caution">
    <text evidence="1">The sequence shown here is derived from an EMBL/GenBank/DDBJ whole genome shotgun (WGS) entry which is preliminary data.</text>
</comment>
<organism evidence="1 2">
    <name type="scientific">Blepharisma stoltei</name>
    <dbReference type="NCBI Taxonomy" id="1481888"/>
    <lineage>
        <taxon>Eukaryota</taxon>
        <taxon>Sar</taxon>
        <taxon>Alveolata</taxon>
        <taxon>Ciliophora</taxon>
        <taxon>Postciliodesmatophora</taxon>
        <taxon>Heterotrichea</taxon>
        <taxon>Heterotrichida</taxon>
        <taxon>Blepharismidae</taxon>
        <taxon>Blepharisma</taxon>
    </lineage>
</organism>
<protein>
    <recommendedName>
        <fullName evidence="3">EF-hand domain-containing protein</fullName>
    </recommendedName>
</protein>
<keyword evidence="2" id="KW-1185">Reference proteome</keyword>
<name>A0AAU9JZP4_9CILI</name>
<dbReference type="EMBL" id="CAJZBQ010000053">
    <property type="protein sequence ID" value="CAG9331101.1"/>
    <property type="molecule type" value="Genomic_DNA"/>
</dbReference>
<proteinExistence type="predicted"/>
<evidence type="ECO:0000313" key="2">
    <source>
        <dbReference type="Proteomes" id="UP001162131"/>
    </source>
</evidence>